<keyword evidence="1" id="KW-0472">Membrane</keyword>
<dbReference type="GeneID" id="93339405"/>
<keyword evidence="1" id="KW-0812">Transmembrane</keyword>
<protein>
    <submittedName>
        <fullName evidence="2">Uncharacterized protein</fullName>
    </submittedName>
</protein>
<organism evidence="2 3">
    <name type="scientific">Gemmiger formicilis</name>
    <dbReference type="NCBI Taxonomy" id="745368"/>
    <lineage>
        <taxon>Bacteria</taxon>
        <taxon>Bacillati</taxon>
        <taxon>Bacillota</taxon>
        <taxon>Clostridia</taxon>
        <taxon>Eubacteriales</taxon>
        <taxon>Gemmiger</taxon>
    </lineage>
</organism>
<name>A0A1T4XZR6_9FIRM</name>
<dbReference type="EMBL" id="FUYF01000024">
    <property type="protein sequence ID" value="SKA95039.1"/>
    <property type="molecule type" value="Genomic_DNA"/>
</dbReference>
<feature type="transmembrane region" description="Helical" evidence="1">
    <location>
        <begin position="49"/>
        <end position="65"/>
    </location>
</feature>
<keyword evidence="1" id="KW-1133">Transmembrane helix</keyword>
<dbReference type="Proteomes" id="UP000190286">
    <property type="component" value="Unassembled WGS sequence"/>
</dbReference>
<evidence type="ECO:0000256" key="1">
    <source>
        <dbReference type="SAM" id="Phobius"/>
    </source>
</evidence>
<proteinExistence type="predicted"/>
<sequence length="68" mass="6989">MILVYALAALTTVLALAAHRRAWAAALGMVSGAAVVLAALVLDVSTRTMLLCLLIPCAAAMWPIGGRL</sequence>
<accession>A0A1T4XZR6</accession>
<gene>
    <name evidence="2" type="ORF">SAMN02745178_02570</name>
</gene>
<dbReference type="STRING" id="745368.SAMN02745178_02570"/>
<feature type="transmembrane region" description="Helical" evidence="1">
    <location>
        <begin position="25"/>
        <end position="42"/>
    </location>
</feature>
<dbReference type="AlphaFoldDB" id="A0A1T4XZR6"/>
<evidence type="ECO:0000313" key="3">
    <source>
        <dbReference type="Proteomes" id="UP000190286"/>
    </source>
</evidence>
<keyword evidence="3" id="KW-1185">Reference proteome</keyword>
<evidence type="ECO:0000313" key="2">
    <source>
        <dbReference type="EMBL" id="SKA95039.1"/>
    </source>
</evidence>
<reference evidence="2 3" key="1">
    <citation type="submission" date="2017-02" db="EMBL/GenBank/DDBJ databases">
        <authorList>
            <person name="Peterson S.W."/>
        </authorList>
    </citation>
    <scope>NUCLEOTIDE SEQUENCE [LARGE SCALE GENOMIC DNA]</scope>
    <source>
        <strain evidence="2 3">ATCC 27749</strain>
    </source>
</reference>
<dbReference type="RefSeq" id="WP_159447045.1">
    <property type="nucleotide sequence ID" value="NZ_DBEZGS010000035.1"/>
</dbReference>